<keyword evidence="4" id="KW-1185">Reference proteome</keyword>
<feature type="chain" id="PRO_5022746330" evidence="1">
    <location>
        <begin position="20"/>
        <end position="434"/>
    </location>
</feature>
<feature type="domain" description="Doubled CXXCH motif" evidence="2">
    <location>
        <begin position="38"/>
        <end position="88"/>
    </location>
</feature>
<feature type="signal peptide" evidence="1">
    <location>
        <begin position="1"/>
        <end position="19"/>
    </location>
</feature>
<accession>A0A5A8F4F3</accession>
<feature type="domain" description="Doubled CXXCH motif" evidence="2">
    <location>
        <begin position="189"/>
        <end position="228"/>
    </location>
</feature>
<dbReference type="SUPFAM" id="SSF48695">
    <property type="entry name" value="Multiheme cytochromes"/>
    <property type="match status" value="2"/>
</dbReference>
<organism evidence="3 4">
    <name type="scientific">Deferribacter autotrophicus</name>
    <dbReference type="NCBI Taxonomy" id="500465"/>
    <lineage>
        <taxon>Bacteria</taxon>
        <taxon>Pseudomonadati</taxon>
        <taxon>Deferribacterota</taxon>
        <taxon>Deferribacteres</taxon>
        <taxon>Deferribacterales</taxon>
        <taxon>Deferribacteraceae</taxon>
        <taxon>Deferribacter</taxon>
    </lineage>
</organism>
<dbReference type="AlphaFoldDB" id="A0A5A8F4F3"/>
<name>A0A5A8F4F3_9BACT</name>
<dbReference type="InterPro" id="IPR010177">
    <property type="entry name" value="Paired_CXXCH_1"/>
</dbReference>
<gene>
    <name evidence="3" type="ORF">FHQ18_02930</name>
</gene>
<dbReference type="Proteomes" id="UP000322876">
    <property type="component" value="Unassembled WGS sequence"/>
</dbReference>
<protein>
    <submittedName>
        <fullName evidence="3">Cytochrome C</fullName>
    </submittedName>
</protein>
<evidence type="ECO:0000256" key="1">
    <source>
        <dbReference type="SAM" id="SignalP"/>
    </source>
</evidence>
<dbReference type="PANTHER" id="PTHR39425:SF1">
    <property type="entry name" value="CYTOCHROME C7-LIKE DOMAIN-CONTAINING PROTEIN"/>
    <property type="match status" value="1"/>
</dbReference>
<evidence type="ECO:0000313" key="4">
    <source>
        <dbReference type="Proteomes" id="UP000322876"/>
    </source>
</evidence>
<dbReference type="RefSeq" id="WP_149265676.1">
    <property type="nucleotide sequence ID" value="NZ_VFJB01000003.1"/>
</dbReference>
<evidence type="ECO:0000259" key="2">
    <source>
        <dbReference type="Pfam" id="PF09699"/>
    </source>
</evidence>
<evidence type="ECO:0000313" key="3">
    <source>
        <dbReference type="EMBL" id="KAA0258916.1"/>
    </source>
</evidence>
<dbReference type="PANTHER" id="PTHR39425">
    <property type="entry name" value="LIPOPROTEIN CYTOCHROME C"/>
    <property type="match status" value="1"/>
</dbReference>
<dbReference type="OrthoDB" id="9783375at2"/>
<comment type="caution">
    <text evidence="3">The sequence shown here is derived from an EMBL/GenBank/DDBJ whole genome shotgun (WGS) entry which is preliminary data.</text>
</comment>
<keyword evidence="1" id="KW-0732">Signal</keyword>
<dbReference type="EMBL" id="VFJB01000003">
    <property type="protein sequence ID" value="KAA0258916.1"/>
    <property type="molecule type" value="Genomic_DNA"/>
</dbReference>
<dbReference type="Gene3D" id="3.90.10.10">
    <property type="entry name" value="Cytochrome C3"/>
    <property type="match status" value="3"/>
</dbReference>
<sequence length="434" mass="48932">MKKFFLIIFLLSISYSLYAFNCTTSKCHNDIKNYEFAHGPVAAEQCLVCHNASDADLKKHINRPKSFIDFKSPTGDEPVCIMCHDNKVEGKFVHEPINTGDCTACHNPHGGNNKFFIKGKSESETCFECHENNKTVKKFLHGPVAAGECTSCHDPHSSNFQFQLKAKKDELCFICHNDKKDGFHKAVVHKPVKEGCTQCHDPHNSDTKFHLKAKSEKDLCMKCHGKNKKFADVLNNSKYKHKPVDEGACGDCHNPHASDFGKLLVSDAKNVCFECHNDIGERVKNSKFVHGPVETDGCTACHSVHGSNNAFILKMAFPKKFYNQYRKGLYDLCFNCHNEEILQYASTTKYTGFRNGDRNLHYLHVRIKGKGRSCKACHEVHASNQPKHVRKSVPFGSGGWELPITFTKTKTGGKCIVGCHKPKTYDRVRPVKYN</sequence>
<feature type="domain" description="Doubled CXXCH motif" evidence="2">
    <location>
        <begin position="141"/>
        <end position="180"/>
    </location>
</feature>
<feature type="domain" description="Doubled CXXCH motif" evidence="2">
    <location>
        <begin position="94"/>
        <end position="134"/>
    </location>
</feature>
<dbReference type="InterPro" id="IPR036280">
    <property type="entry name" value="Multihaem_cyt_sf"/>
</dbReference>
<dbReference type="Pfam" id="PF09699">
    <property type="entry name" value="Paired_CXXCH_1"/>
    <property type="match status" value="6"/>
</dbReference>
<feature type="domain" description="Doubled CXXCH motif" evidence="2">
    <location>
        <begin position="241"/>
        <end position="278"/>
    </location>
</feature>
<feature type="domain" description="Doubled CXXCH motif" evidence="2">
    <location>
        <begin position="290"/>
        <end position="339"/>
    </location>
</feature>
<dbReference type="NCBIfam" id="TIGR01905">
    <property type="entry name" value="paired_CXXCH_1"/>
    <property type="match status" value="5"/>
</dbReference>
<proteinExistence type="predicted"/>
<reference evidence="3 4" key="1">
    <citation type="submission" date="2019-06" db="EMBL/GenBank/DDBJ databases">
        <title>Genomic insights into carbon and energy metabolism of Deferribacter autotrophicus revealed new metabolic traits in the phylum Deferribacteres.</title>
        <authorList>
            <person name="Slobodkin A.I."/>
            <person name="Slobodkina G.B."/>
            <person name="Allioux M."/>
            <person name="Alain K."/>
            <person name="Jebbar M."/>
            <person name="Shadrin V."/>
            <person name="Kublanov I.V."/>
            <person name="Toshchakov S.V."/>
            <person name="Bonch-Osmolovskaya E.A."/>
        </authorList>
    </citation>
    <scope>NUCLEOTIDE SEQUENCE [LARGE SCALE GENOMIC DNA]</scope>
    <source>
        <strain evidence="3 4">SL50</strain>
    </source>
</reference>